<feature type="transmembrane region" description="Helical" evidence="2">
    <location>
        <begin position="286"/>
        <end position="307"/>
    </location>
</feature>
<dbReference type="GO" id="GO:0016787">
    <property type="term" value="F:hydrolase activity"/>
    <property type="evidence" value="ECO:0007669"/>
    <property type="project" value="UniProtKB-KW"/>
</dbReference>
<dbReference type="EMBL" id="FNCN01000035">
    <property type="protein sequence ID" value="SDI14437.1"/>
    <property type="molecule type" value="Genomic_DNA"/>
</dbReference>
<feature type="transmembrane region" description="Helical" evidence="2">
    <location>
        <begin position="220"/>
        <end position="238"/>
    </location>
</feature>
<evidence type="ECO:0000259" key="3">
    <source>
        <dbReference type="Pfam" id="PF01757"/>
    </source>
</evidence>
<keyword evidence="5" id="KW-1185">Reference proteome</keyword>
<feature type="domain" description="Acyltransferase 3" evidence="3">
    <location>
        <begin position="13"/>
        <end position="338"/>
    </location>
</feature>
<gene>
    <name evidence="4" type="ORF">SAMN05421505_13548</name>
</gene>
<feature type="transmembrane region" description="Helical" evidence="2">
    <location>
        <begin position="53"/>
        <end position="77"/>
    </location>
</feature>
<dbReference type="PANTHER" id="PTHR23028:SF53">
    <property type="entry name" value="ACYL_TRANSF_3 DOMAIN-CONTAINING PROTEIN"/>
    <property type="match status" value="1"/>
</dbReference>
<sequence length="383" mass="41965">MNRSVAASDGRLAELDLLRFLAALAVMAFHYFVAFKSVWGERPASLFPEIAPLAGLGILGVELFFVISGFVILMSVWDRGIGRFAMSRVVRLYPAYWLSVLAVAALYGWTSATALDPKLTPGEYLLNLTMVQRGAGVADANGVYWSLWAELRFYVLIAVLMLIGVTLKRCMAFMGVWLAASVLAGWIGGELMDLLFMPKYAPYFIAGMALYLIHRFGSSVLLWGFVVVCWALAVLAATTRVAGRTQLVGPEAMPVQEWSVVAAVTVIFVLMALMAVGALRKLRWRGFGPLGGITYPLYLFHTPVAVLMVPSLREGMSPWAASIMVSVTAVAVSYLIYRLAEQPLQRLMRPRLRASAKFRRSGRLTPSALPDKGDKSSEKASVP</sequence>
<dbReference type="GO" id="GO:0009103">
    <property type="term" value="P:lipopolysaccharide biosynthetic process"/>
    <property type="evidence" value="ECO:0007669"/>
    <property type="project" value="TreeGrafter"/>
</dbReference>
<evidence type="ECO:0000256" key="2">
    <source>
        <dbReference type="SAM" id="Phobius"/>
    </source>
</evidence>
<dbReference type="Proteomes" id="UP000198923">
    <property type="component" value="Unassembled WGS sequence"/>
</dbReference>
<dbReference type="GO" id="GO:0016020">
    <property type="term" value="C:membrane"/>
    <property type="evidence" value="ECO:0007669"/>
    <property type="project" value="TreeGrafter"/>
</dbReference>
<keyword evidence="4" id="KW-0012">Acyltransferase</keyword>
<organism evidence="4 5">
    <name type="scientific">Sinosporangium album</name>
    <dbReference type="NCBI Taxonomy" id="504805"/>
    <lineage>
        <taxon>Bacteria</taxon>
        <taxon>Bacillati</taxon>
        <taxon>Actinomycetota</taxon>
        <taxon>Actinomycetes</taxon>
        <taxon>Streptosporangiales</taxon>
        <taxon>Streptosporangiaceae</taxon>
        <taxon>Sinosporangium</taxon>
    </lineage>
</organism>
<protein>
    <submittedName>
        <fullName evidence="4">Peptidoglycan/LPS O-acetylase OafA/YrhL, contains acyltransferase and SGNH-hydrolase domains</fullName>
    </submittedName>
</protein>
<keyword evidence="2" id="KW-0472">Membrane</keyword>
<keyword evidence="2" id="KW-0812">Transmembrane</keyword>
<feature type="transmembrane region" description="Helical" evidence="2">
    <location>
        <begin position="258"/>
        <end position="279"/>
    </location>
</feature>
<accession>A0A1G8I6H0</accession>
<dbReference type="PANTHER" id="PTHR23028">
    <property type="entry name" value="ACETYLTRANSFERASE"/>
    <property type="match status" value="1"/>
</dbReference>
<dbReference type="Pfam" id="PF01757">
    <property type="entry name" value="Acyl_transf_3"/>
    <property type="match status" value="1"/>
</dbReference>
<feature type="transmembrane region" description="Helical" evidence="2">
    <location>
        <begin position="143"/>
        <end position="163"/>
    </location>
</feature>
<feature type="transmembrane region" description="Helical" evidence="2">
    <location>
        <begin position="12"/>
        <end position="33"/>
    </location>
</feature>
<dbReference type="InterPro" id="IPR002656">
    <property type="entry name" value="Acyl_transf_3_dom"/>
</dbReference>
<feature type="transmembrane region" description="Helical" evidence="2">
    <location>
        <begin position="170"/>
        <end position="188"/>
    </location>
</feature>
<keyword evidence="4" id="KW-0808">Transferase</keyword>
<feature type="transmembrane region" description="Helical" evidence="2">
    <location>
        <begin position="319"/>
        <end position="340"/>
    </location>
</feature>
<feature type="transmembrane region" description="Helical" evidence="2">
    <location>
        <begin position="194"/>
        <end position="213"/>
    </location>
</feature>
<keyword evidence="4" id="KW-0378">Hydrolase</keyword>
<feature type="region of interest" description="Disordered" evidence="1">
    <location>
        <begin position="358"/>
        <end position="383"/>
    </location>
</feature>
<keyword evidence="2" id="KW-1133">Transmembrane helix</keyword>
<dbReference type="GO" id="GO:0016747">
    <property type="term" value="F:acyltransferase activity, transferring groups other than amino-acyl groups"/>
    <property type="evidence" value="ECO:0007669"/>
    <property type="project" value="InterPro"/>
</dbReference>
<evidence type="ECO:0000313" key="4">
    <source>
        <dbReference type="EMBL" id="SDI14437.1"/>
    </source>
</evidence>
<evidence type="ECO:0000256" key="1">
    <source>
        <dbReference type="SAM" id="MobiDB-lite"/>
    </source>
</evidence>
<dbReference type="STRING" id="504805.SAMN05421505_13548"/>
<evidence type="ECO:0000313" key="5">
    <source>
        <dbReference type="Proteomes" id="UP000198923"/>
    </source>
</evidence>
<dbReference type="AlphaFoldDB" id="A0A1G8I6H0"/>
<proteinExistence type="predicted"/>
<dbReference type="RefSeq" id="WP_245691414.1">
    <property type="nucleotide sequence ID" value="NZ_FNCN01000035.1"/>
</dbReference>
<feature type="transmembrane region" description="Helical" evidence="2">
    <location>
        <begin position="89"/>
        <end position="109"/>
    </location>
</feature>
<name>A0A1G8I6H0_9ACTN</name>
<reference evidence="4 5" key="1">
    <citation type="submission" date="2016-10" db="EMBL/GenBank/DDBJ databases">
        <authorList>
            <person name="de Groot N.N."/>
        </authorList>
    </citation>
    <scope>NUCLEOTIDE SEQUENCE [LARGE SCALE GENOMIC DNA]</scope>
    <source>
        <strain evidence="4 5">CPCC 201354</strain>
    </source>
</reference>
<dbReference type="InterPro" id="IPR050879">
    <property type="entry name" value="Acyltransferase_3"/>
</dbReference>
<feature type="compositionally biased region" description="Basic and acidic residues" evidence="1">
    <location>
        <begin position="371"/>
        <end position="383"/>
    </location>
</feature>